<dbReference type="InterPro" id="IPR051207">
    <property type="entry name" value="ComplexI_NDUFA9_subunit"/>
</dbReference>
<evidence type="ECO:0000256" key="1">
    <source>
        <dbReference type="SAM" id="SignalP"/>
    </source>
</evidence>
<sequence length="417" mass="45337">MMHTVLALTLLIFTATLGSLYSFTPPGAACAASRRSRTIVFSGSDSLNDPSSSPSRRPRVLVFGGSGFIGSRICNLLSSSGCTVTSISRTGLCPKSCTKEEVNFIAYDVLSNDVLKLKRHDITISCIGNMRPSPSRSGFFGLHWDSSKSELENGLTTSRTLSIAHQIKTKNFAYISSYSLMMYGLAGALEGYVQGKLSSESEIKSKYPNTGTIVSPVIVYGGSRFEMLGKVVAFIDSTFLIRGYNKILRAIKENTASGGLWPQDAISEVFLTSPSSVDDVVLCVCVGVLNDFNVGILGERELMPLTDGSSWVERGEERIDGPDEIKRVAEVWKGGIKSLVDDYVISEYGDDKEAIIRLPEIEEIEQGTSGFNKPFEGAFEGQHQYLSPILPAASVLGFFVGMIKYSIYHSEQIGQVL</sequence>
<dbReference type="InterPro" id="IPR036291">
    <property type="entry name" value="NAD(P)-bd_dom_sf"/>
</dbReference>
<organism evidence="3 4">
    <name type="scientific">Triparma laevis f. inornata</name>
    <dbReference type="NCBI Taxonomy" id="1714386"/>
    <lineage>
        <taxon>Eukaryota</taxon>
        <taxon>Sar</taxon>
        <taxon>Stramenopiles</taxon>
        <taxon>Ochrophyta</taxon>
        <taxon>Bolidophyceae</taxon>
        <taxon>Parmales</taxon>
        <taxon>Triparmaceae</taxon>
        <taxon>Triparma</taxon>
    </lineage>
</organism>
<proteinExistence type="predicted"/>
<dbReference type="SUPFAM" id="SSF51735">
    <property type="entry name" value="NAD(P)-binding Rossmann-fold domains"/>
    <property type="match status" value="1"/>
</dbReference>
<dbReference type="GO" id="GO:0044877">
    <property type="term" value="F:protein-containing complex binding"/>
    <property type="evidence" value="ECO:0007669"/>
    <property type="project" value="TreeGrafter"/>
</dbReference>
<evidence type="ECO:0000259" key="2">
    <source>
        <dbReference type="Pfam" id="PF01370"/>
    </source>
</evidence>
<name>A0A9W7EKX1_9STRA</name>
<dbReference type="Gene3D" id="3.40.50.720">
    <property type="entry name" value="NAD(P)-binding Rossmann-like Domain"/>
    <property type="match status" value="1"/>
</dbReference>
<accession>A0A9W7EKX1</accession>
<reference evidence="4" key="1">
    <citation type="journal article" date="2023" name="Commun. Biol.">
        <title>Genome analysis of Parmales, the sister group of diatoms, reveals the evolutionary specialization of diatoms from phago-mixotrophs to photoautotrophs.</title>
        <authorList>
            <person name="Ban H."/>
            <person name="Sato S."/>
            <person name="Yoshikawa S."/>
            <person name="Yamada K."/>
            <person name="Nakamura Y."/>
            <person name="Ichinomiya M."/>
            <person name="Sato N."/>
            <person name="Blanc-Mathieu R."/>
            <person name="Endo H."/>
            <person name="Kuwata A."/>
            <person name="Ogata H."/>
        </authorList>
    </citation>
    <scope>NUCLEOTIDE SEQUENCE [LARGE SCALE GENOMIC DNA]</scope>
</reference>
<evidence type="ECO:0000313" key="4">
    <source>
        <dbReference type="Proteomes" id="UP001162640"/>
    </source>
</evidence>
<dbReference type="EMBL" id="BLQM01000289">
    <property type="protein sequence ID" value="GMH80773.1"/>
    <property type="molecule type" value="Genomic_DNA"/>
</dbReference>
<keyword evidence="1" id="KW-0732">Signal</keyword>
<dbReference type="PANTHER" id="PTHR12126:SF16">
    <property type="entry name" value="MIOREX COMPLEX COMPONENT 2"/>
    <property type="match status" value="1"/>
</dbReference>
<dbReference type="GO" id="GO:0005739">
    <property type="term" value="C:mitochondrion"/>
    <property type="evidence" value="ECO:0007669"/>
    <property type="project" value="TreeGrafter"/>
</dbReference>
<feature type="signal peptide" evidence="1">
    <location>
        <begin position="1"/>
        <end position="18"/>
    </location>
</feature>
<feature type="chain" id="PRO_5040993374" description="NAD-dependent epimerase/dehydratase domain-containing protein" evidence="1">
    <location>
        <begin position="19"/>
        <end position="417"/>
    </location>
</feature>
<dbReference type="Pfam" id="PF01370">
    <property type="entry name" value="Epimerase"/>
    <property type="match status" value="1"/>
</dbReference>
<dbReference type="InterPro" id="IPR001509">
    <property type="entry name" value="Epimerase_deHydtase"/>
</dbReference>
<dbReference type="PANTHER" id="PTHR12126">
    <property type="entry name" value="NADH-UBIQUINONE OXIDOREDUCTASE 39 KDA SUBUNIT-RELATED"/>
    <property type="match status" value="1"/>
</dbReference>
<protein>
    <recommendedName>
        <fullName evidence="2">NAD-dependent epimerase/dehydratase domain-containing protein</fullName>
    </recommendedName>
</protein>
<feature type="domain" description="NAD-dependent epimerase/dehydratase" evidence="2">
    <location>
        <begin position="60"/>
        <end position="130"/>
    </location>
</feature>
<dbReference type="Proteomes" id="UP001162640">
    <property type="component" value="Unassembled WGS sequence"/>
</dbReference>
<evidence type="ECO:0000313" key="3">
    <source>
        <dbReference type="EMBL" id="GMH80773.1"/>
    </source>
</evidence>
<comment type="caution">
    <text evidence="3">The sequence shown here is derived from an EMBL/GenBank/DDBJ whole genome shotgun (WGS) entry which is preliminary data.</text>
</comment>
<gene>
    <name evidence="3" type="ORF">TL16_g08688</name>
</gene>
<dbReference type="AlphaFoldDB" id="A0A9W7EKX1"/>